<accession>A0AAN6GKV6</accession>
<evidence type="ECO:0000313" key="3">
    <source>
        <dbReference type="Proteomes" id="UP001176517"/>
    </source>
</evidence>
<gene>
    <name evidence="2" type="ORF">OC846_006836</name>
</gene>
<feature type="non-terminal residue" evidence="2">
    <location>
        <position position="1"/>
    </location>
</feature>
<evidence type="ECO:0000256" key="1">
    <source>
        <dbReference type="SAM" id="MobiDB-lite"/>
    </source>
</evidence>
<dbReference type="EMBL" id="JAPDMZ010000619">
    <property type="protein sequence ID" value="KAK0542121.1"/>
    <property type="molecule type" value="Genomic_DNA"/>
</dbReference>
<name>A0AAN6GKV6_9BASI</name>
<sequence length="75" mass="7984">GVGLGGYGKGFRVDHDRVVKVKKIKHHNNNDRASAAAKLNAANAVHAAAAHQNLKHADVDAKHAHKFRAGGRGKF</sequence>
<evidence type="ECO:0000313" key="2">
    <source>
        <dbReference type="EMBL" id="KAK0542121.1"/>
    </source>
</evidence>
<feature type="compositionally biased region" description="Basic residues" evidence="1">
    <location>
        <begin position="63"/>
        <end position="75"/>
    </location>
</feature>
<organism evidence="2 3">
    <name type="scientific">Tilletia horrida</name>
    <dbReference type="NCBI Taxonomy" id="155126"/>
    <lineage>
        <taxon>Eukaryota</taxon>
        <taxon>Fungi</taxon>
        <taxon>Dikarya</taxon>
        <taxon>Basidiomycota</taxon>
        <taxon>Ustilaginomycotina</taxon>
        <taxon>Exobasidiomycetes</taxon>
        <taxon>Tilletiales</taxon>
        <taxon>Tilletiaceae</taxon>
        <taxon>Tilletia</taxon>
    </lineage>
</organism>
<protein>
    <submittedName>
        <fullName evidence="2">Uncharacterized protein</fullName>
    </submittedName>
</protein>
<comment type="caution">
    <text evidence="2">The sequence shown here is derived from an EMBL/GenBank/DDBJ whole genome shotgun (WGS) entry which is preliminary data.</text>
</comment>
<dbReference type="Proteomes" id="UP001176517">
    <property type="component" value="Unassembled WGS sequence"/>
</dbReference>
<reference evidence="2" key="1">
    <citation type="journal article" date="2023" name="PhytoFront">
        <title>Draft Genome Resources of Seven Strains of Tilletia horrida, Causal Agent of Kernel Smut of Rice.</title>
        <authorList>
            <person name="Khanal S."/>
            <person name="Antony Babu S."/>
            <person name="Zhou X.G."/>
        </authorList>
    </citation>
    <scope>NUCLEOTIDE SEQUENCE</scope>
    <source>
        <strain evidence="2">TX6</strain>
    </source>
</reference>
<dbReference type="AlphaFoldDB" id="A0AAN6GKV6"/>
<proteinExistence type="predicted"/>
<keyword evidence="3" id="KW-1185">Reference proteome</keyword>
<feature type="region of interest" description="Disordered" evidence="1">
    <location>
        <begin position="55"/>
        <end position="75"/>
    </location>
</feature>